<sequence>MEDTNQQNVDRFTSVSSSGSLKFLFTSILIHYQPISPKDERTVSANASANATIPGASRNAKDHPVTSETGALSPFYPLNSYSPQDQGFYYGGYDNGTGSWAEQSNDVNVNNLHVVPPAMYNENPLFFPPGYGFDAQMAFGQFSPIASPLSPFMIDGQLYSPHQIPVSPNYYAPPISPGLPHVTSALSASQPDLVAPGSTGHEIDSTYFGPGSGYYIPVGSFGGGELSGSSNIGFYNYQGEFGSGQSLSNRPNPDSGRYMSQMTSAALYPQPVGILGSYEQNAMQASHQGLGFTPGSSARHYSQGNPYPSANYGTGSSSLWEPGHRNWLTPDRGGRRERDRHSVNISTESLGMASERNRGPRALKPKSKGPIEDSSSSVIHKEVESTNTLQPEQYNRPEFVTDYEHAKFFVIKSFSEDNVHKSIKYSVWASTPLGNRKLDAAYREAKVRNADCPVFLFFSVNASGQFCGVAEMVGPVDFENNAEHWQQDRWSGQFPVKWHVIKDVPNSQFRHLLLEHNDNKPVTHSRDSQEVKLPEGLEMLKIFKNYEADTSILDDFTYYDEREKSLLEKKSKQRTLQPGSAAVTTAADTISQLADSLAGTLNLEGNKNLP</sequence>
<gene>
    <name evidence="2" type="primary">LOC107805582</name>
</gene>
<protein>
    <submittedName>
        <fullName evidence="2">YTH domain-containing protein ECT4 isoform X1</fullName>
    </submittedName>
</protein>
<evidence type="ECO:0000313" key="2">
    <source>
        <dbReference type="RefSeq" id="XP_075081548.1"/>
    </source>
</evidence>
<proteinExistence type="predicted"/>
<dbReference type="RefSeq" id="XP_075081548.1">
    <property type="nucleotide sequence ID" value="XM_075225447.1"/>
</dbReference>
<evidence type="ECO:0000313" key="1">
    <source>
        <dbReference type="Proteomes" id="UP000790787"/>
    </source>
</evidence>
<reference evidence="1" key="1">
    <citation type="journal article" date="2014" name="Nat. Commun.">
        <title>The tobacco genome sequence and its comparison with those of tomato and potato.</title>
        <authorList>
            <person name="Sierro N."/>
            <person name="Battey J.N."/>
            <person name="Ouadi S."/>
            <person name="Bakaher N."/>
            <person name="Bovet L."/>
            <person name="Willig A."/>
            <person name="Goepfert S."/>
            <person name="Peitsch M.C."/>
            <person name="Ivanov N.V."/>
        </authorList>
    </citation>
    <scope>NUCLEOTIDE SEQUENCE [LARGE SCALE GENOMIC DNA]</scope>
</reference>
<keyword evidence="1" id="KW-1185">Reference proteome</keyword>
<organism evidence="1 2">
    <name type="scientific">Nicotiana tabacum</name>
    <name type="common">Common tobacco</name>
    <dbReference type="NCBI Taxonomy" id="4097"/>
    <lineage>
        <taxon>Eukaryota</taxon>
        <taxon>Viridiplantae</taxon>
        <taxon>Streptophyta</taxon>
        <taxon>Embryophyta</taxon>
        <taxon>Tracheophyta</taxon>
        <taxon>Spermatophyta</taxon>
        <taxon>Magnoliopsida</taxon>
        <taxon>eudicotyledons</taxon>
        <taxon>Gunneridae</taxon>
        <taxon>Pentapetalae</taxon>
        <taxon>asterids</taxon>
        <taxon>lamiids</taxon>
        <taxon>Solanales</taxon>
        <taxon>Solanaceae</taxon>
        <taxon>Nicotianoideae</taxon>
        <taxon>Nicotianeae</taxon>
        <taxon>Nicotiana</taxon>
    </lineage>
</organism>
<name>A0AC58S985_TOBAC</name>
<reference evidence="2" key="2">
    <citation type="submission" date="2025-08" db="UniProtKB">
        <authorList>
            <consortium name="RefSeq"/>
        </authorList>
    </citation>
    <scope>IDENTIFICATION</scope>
    <source>
        <tissue evidence="2">Leaf</tissue>
    </source>
</reference>
<accession>A0AC58S985</accession>
<dbReference type="Proteomes" id="UP000790787">
    <property type="component" value="Chromosome 11"/>
</dbReference>